<keyword evidence="4" id="KW-0676">Redox-active center</keyword>
<dbReference type="PROSITE" id="PS51352">
    <property type="entry name" value="THIOREDOXIN_2"/>
    <property type="match status" value="1"/>
</dbReference>
<dbReference type="InterPro" id="IPR013766">
    <property type="entry name" value="Thioredoxin_domain"/>
</dbReference>
<evidence type="ECO:0000256" key="2">
    <source>
        <dbReference type="ARBA" id="ARBA00022748"/>
    </source>
</evidence>
<dbReference type="InterPro" id="IPR012336">
    <property type="entry name" value="Thioredoxin-like_fold"/>
</dbReference>
<keyword evidence="8" id="KW-1185">Reference proteome</keyword>
<evidence type="ECO:0000256" key="1">
    <source>
        <dbReference type="ARBA" id="ARBA00004196"/>
    </source>
</evidence>
<dbReference type="InterPro" id="IPR036249">
    <property type="entry name" value="Thioredoxin-like_sf"/>
</dbReference>
<dbReference type="Proteomes" id="UP000600600">
    <property type="component" value="Unassembled WGS sequence"/>
</dbReference>
<dbReference type="PANTHER" id="PTHR42852">
    <property type="entry name" value="THIOL:DISULFIDE INTERCHANGE PROTEIN DSBE"/>
    <property type="match status" value="1"/>
</dbReference>
<evidence type="ECO:0000256" key="3">
    <source>
        <dbReference type="ARBA" id="ARBA00023157"/>
    </source>
</evidence>
<gene>
    <name evidence="7" type="ORF">H8S67_11315</name>
</gene>
<dbReference type="Gene3D" id="3.40.30.10">
    <property type="entry name" value="Glutaredoxin"/>
    <property type="match status" value="1"/>
</dbReference>
<sequence length="462" mass="52320">MMKLKIYKLASVALVLGMMGACKPAPAILTGEIKDYRGGMTECMIKTDTDVIEDSLQMNADGTFSYTRDFPEGAEIWLTSEDAQGFVRLYLKNGDKQHVILTASADSIYGRCDVIFSGDTKSSEYLWAFDHEFGSLTKWTVREAGKYQSFKEYKAAIDATADQLRTQLEATKDKKFIAYEQKKLEKKQLAIPFRFAWAKMSNNEPTDMDMDFVEYIESLDYNTMESAKAGLINMYIKWYLSCHTDSVMTPGEQFFIVLKDKVSDQAIIDYVADSYMTTYMENGADAYLESTFEAYKNTTTHQDKVEELQSLYDKIIKILPGTTASDFALQDVNDKPLKFSDVIGKGKVVYLDVWATWCGPCCAEIPHVEALVKHYAGNPNIEFVSISLDDNVAKWKNKLKADKPEWSQFITTDGMKSDLCKEYQINGIPRFMLFDKAGKIITTNAPRASDSEILNFLNNAME</sequence>
<feature type="domain" description="Thioredoxin" evidence="6">
    <location>
        <begin position="318"/>
        <end position="462"/>
    </location>
</feature>
<dbReference type="RefSeq" id="WP_186967347.1">
    <property type="nucleotide sequence ID" value="NZ_JACOOE010000005.1"/>
</dbReference>
<dbReference type="Pfam" id="PF13905">
    <property type="entry name" value="Thioredoxin_8"/>
    <property type="match status" value="1"/>
</dbReference>
<protein>
    <submittedName>
        <fullName evidence="7">TlpA family protein disulfide reductase</fullName>
    </submittedName>
</protein>
<organism evidence="7 8">
    <name type="scientific">Bacteroides difficilis</name>
    <dbReference type="NCBI Taxonomy" id="2763021"/>
    <lineage>
        <taxon>Bacteria</taxon>
        <taxon>Pseudomonadati</taxon>
        <taxon>Bacteroidota</taxon>
        <taxon>Bacteroidia</taxon>
        <taxon>Bacteroidales</taxon>
        <taxon>Bacteroidaceae</taxon>
        <taxon>Bacteroides</taxon>
    </lineage>
</organism>
<keyword evidence="3" id="KW-1015">Disulfide bond</keyword>
<proteinExistence type="predicted"/>
<evidence type="ECO:0000256" key="5">
    <source>
        <dbReference type="SAM" id="SignalP"/>
    </source>
</evidence>
<evidence type="ECO:0000256" key="4">
    <source>
        <dbReference type="ARBA" id="ARBA00023284"/>
    </source>
</evidence>
<accession>A0ABR7CBU0</accession>
<dbReference type="EMBL" id="JACOOE010000005">
    <property type="protein sequence ID" value="MBC5605256.1"/>
    <property type="molecule type" value="Genomic_DNA"/>
</dbReference>
<dbReference type="PROSITE" id="PS51257">
    <property type="entry name" value="PROKAR_LIPOPROTEIN"/>
    <property type="match status" value="1"/>
</dbReference>
<evidence type="ECO:0000259" key="6">
    <source>
        <dbReference type="PROSITE" id="PS51352"/>
    </source>
</evidence>
<dbReference type="SUPFAM" id="SSF52833">
    <property type="entry name" value="Thioredoxin-like"/>
    <property type="match status" value="1"/>
</dbReference>
<dbReference type="InterPro" id="IPR050553">
    <property type="entry name" value="Thioredoxin_ResA/DsbE_sf"/>
</dbReference>
<name>A0ABR7CBU0_9BACE</name>
<feature type="signal peptide" evidence="5">
    <location>
        <begin position="1"/>
        <end position="27"/>
    </location>
</feature>
<evidence type="ECO:0000313" key="8">
    <source>
        <dbReference type="Proteomes" id="UP000600600"/>
    </source>
</evidence>
<dbReference type="PANTHER" id="PTHR42852:SF6">
    <property type="entry name" value="THIOL:DISULFIDE INTERCHANGE PROTEIN DSBE"/>
    <property type="match status" value="1"/>
</dbReference>
<evidence type="ECO:0000313" key="7">
    <source>
        <dbReference type="EMBL" id="MBC5605256.1"/>
    </source>
</evidence>
<feature type="chain" id="PRO_5046191786" evidence="5">
    <location>
        <begin position="28"/>
        <end position="462"/>
    </location>
</feature>
<dbReference type="CDD" id="cd02966">
    <property type="entry name" value="TlpA_like_family"/>
    <property type="match status" value="1"/>
</dbReference>
<keyword evidence="2" id="KW-0201">Cytochrome c-type biogenesis</keyword>
<comment type="subcellular location">
    <subcellularLocation>
        <location evidence="1">Cell envelope</location>
    </subcellularLocation>
</comment>
<reference evidence="7 8" key="1">
    <citation type="submission" date="2020-08" db="EMBL/GenBank/DDBJ databases">
        <title>Genome public.</title>
        <authorList>
            <person name="Liu C."/>
            <person name="Sun Q."/>
        </authorList>
    </citation>
    <scope>NUCLEOTIDE SEQUENCE [LARGE SCALE GENOMIC DNA]</scope>
    <source>
        <strain evidence="7 8">M27</strain>
    </source>
</reference>
<keyword evidence="5" id="KW-0732">Signal</keyword>
<comment type="caution">
    <text evidence="7">The sequence shown here is derived from an EMBL/GenBank/DDBJ whole genome shotgun (WGS) entry which is preliminary data.</text>
</comment>